<dbReference type="Proteomes" id="UP001189429">
    <property type="component" value="Unassembled WGS sequence"/>
</dbReference>
<keyword evidence="3" id="KW-1185">Reference proteome</keyword>
<organism evidence="2 3">
    <name type="scientific">Prorocentrum cordatum</name>
    <dbReference type="NCBI Taxonomy" id="2364126"/>
    <lineage>
        <taxon>Eukaryota</taxon>
        <taxon>Sar</taxon>
        <taxon>Alveolata</taxon>
        <taxon>Dinophyceae</taxon>
        <taxon>Prorocentrales</taxon>
        <taxon>Prorocentraceae</taxon>
        <taxon>Prorocentrum</taxon>
    </lineage>
</organism>
<evidence type="ECO:0000313" key="3">
    <source>
        <dbReference type="Proteomes" id="UP001189429"/>
    </source>
</evidence>
<sequence length="199" mass="20488">MPALVPNAAAAMATATQQSMPGTPPPPPPGLEDGIPDVLPSTFNPKLRDETGSQCSTEYGDCQAGSHHSTSAHLDEQPDRYTPGRILGHRHAAAPAPSGGADAGRRRGVGGAWPALGGIRVPPLGAVQAVRLPAQIDRGVQGGRELQVLSPLWSRRKQEAQGVEEGRDAHHAAVAVPEGAPGGSWSVLRAALRFPGSAP</sequence>
<comment type="caution">
    <text evidence="2">The sequence shown here is derived from an EMBL/GenBank/DDBJ whole genome shotgun (WGS) entry which is preliminary data.</text>
</comment>
<evidence type="ECO:0000256" key="1">
    <source>
        <dbReference type="SAM" id="MobiDB-lite"/>
    </source>
</evidence>
<reference evidence="2" key="1">
    <citation type="submission" date="2023-10" db="EMBL/GenBank/DDBJ databases">
        <authorList>
            <person name="Chen Y."/>
            <person name="Shah S."/>
            <person name="Dougan E. K."/>
            <person name="Thang M."/>
            <person name="Chan C."/>
        </authorList>
    </citation>
    <scope>NUCLEOTIDE SEQUENCE [LARGE SCALE GENOMIC DNA]</scope>
</reference>
<gene>
    <name evidence="2" type="ORF">PCOR1329_LOCUS72872</name>
</gene>
<name>A0ABN9X4F8_9DINO</name>
<dbReference type="EMBL" id="CAUYUJ010019771">
    <property type="protein sequence ID" value="CAK0893602.1"/>
    <property type="molecule type" value="Genomic_DNA"/>
</dbReference>
<feature type="region of interest" description="Disordered" evidence="1">
    <location>
        <begin position="1"/>
        <end position="85"/>
    </location>
</feature>
<accession>A0ABN9X4F8</accession>
<proteinExistence type="predicted"/>
<protein>
    <submittedName>
        <fullName evidence="2">Uncharacterized protein</fullName>
    </submittedName>
</protein>
<evidence type="ECO:0000313" key="2">
    <source>
        <dbReference type="EMBL" id="CAK0893602.1"/>
    </source>
</evidence>